<proteinExistence type="predicted"/>
<evidence type="ECO:0000313" key="3">
    <source>
        <dbReference type="EMBL" id="KAJ3428822.1"/>
    </source>
</evidence>
<dbReference type="EMBL" id="JANTQA010000057">
    <property type="protein sequence ID" value="KAJ3428822.1"/>
    <property type="molecule type" value="Genomic_DNA"/>
</dbReference>
<feature type="domain" description="Late embryogenesis abundant protein LEA-2 subgroup" evidence="2">
    <location>
        <begin position="62"/>
        <end position="156"/>
    </location>
</feature>
<organism evidence="3 4">
    <name type="scientific">Anaeramoeba flamelloides</name>
    <dbReference type="NCBI Taxonomy" id="1746091"/>
    <lineage>
        <taxon>Eukaryota</taxon>
        <taxon>Metamonada</taxon>
        <taxon>Anaeramoebidae</taxon>
        <taxon>Anaeramoeba</taxon>
    </lineage>
</organism>
<dbReference type="Proteomes" id="UP001146793">
    <property type="component" value="Unassembled WGS sequence"/>
</dbReference>
<sequence length="164" mass="18458">MNKKATIIISVFVFCAVALTLCLVFLLPRTPTSETKDVKPSDESISTFDQRLEFKISAVEEIDNTNWFEIELTEIDLHIYHGSNQLGIVEFTDDVLTLEKRKKKGFNLYGDISYSGEGWQDILVDYTKDFKVTVTIKGTVLAEIAVGSKTIEIEKEVEVSPTSI</sequence>
<dbReference type="SUPFAM" id="SSF117070">
    <property type="entry name" value="LEA14-like"/>
    <property type="match status" value="1"/>
</dbReference>
<keyword evidence="1" id="KW-1133">Transmembrane helix</keyword>
<dbReference type="InterPro" id="IPR004864">
    <property type="entry name" value="LEA_2"/>
</dbReference>
<gene>
    <name evidence="3" type="ORF">M0812_24156</name>
</gene>
<name>A0AAV7YLH6_9EUKA</name>
<accession>A0AAV7YLH6</accession>
<dbReference type="AlphaFoldDB" id="A0AAV7YLH6"/>
<reference evidence="3" key="1">
    <citation type="submission" date="2022-08" db="EMBL/GenBank/DDBJ databases">
        <title>Novel sulphate-reducing endosymbionts in the free-living metamonad Anaeramoeba.</title>
        <authorList>
            <person name="Jerlstrom-Hultqvist J."/>
            <person name="Cepicka I."/>
            <person name="Gallot-Lavallee L."/>
            <person name="Salas-Leiva D."/>
            <person name="Curtis B.A."/>
            <person name="Zahonova K."/>
            <person name="Pipaliya S."/>
            <person name="Dacks J."/>
            <person name="Roger A.J."/>
        </authorList>
    </citation>
    <scope>NUCLEOTIDE SEQUENCE</scope>
    <source>
        <strain evidence="3">Busselton2</strain>
    </source>
</reference>
<comment type="caution">
    <text evidence="3">The sequence shown here is derived from an EMBL/GenBank/DDBJ whole genome shotgun (WGS) entry which is preliminary data.</text>
</comment>
<keyword evidence="1 3" id="KW-0812">Transmembrane</keyword>
<feature type="transmembrane region" description="Helical" evidence="1">
    <location>
        <begin position="7"/>
        <end position="27"/>
    </location>
</feature>
<keyword evidence="1" id="KW-0472">Membrane</keyword>
<dbReference type="Gene3D" id="2.60.40.1820">
    <property type="match status" value="1"/>
</dbReference>
<dbReference type="Pfam" id="PF03168">
    <property type="entry name" value="LEA_2"/>
    <property type="match status" value="1"/>
</dbReference>
<evidence type="ECO:0000256" key="1">
    <source>
        <dbReference type="SAM" id="Phobius"/>
    </source>
</evidence>
<protein>
    <submittedName>
        <fullName evidence="3">Transmembrane protein 106b</fullName>
    </submittedName>
</protein>
<evidence type="ECO:0000259" key="2">
    <source>
        <dbReference type="Pfam" id="PF03168"/>
    </source>
</evidence>
<evidence type="ECO:0000313" key="4">
    <source>
        <dbReference type="Proteomes" id="UP001146793"/>
    </source>
</evidence>